<dbReference type="Gene3D" id="1.10.472.10">
    <property type="entry name" value="Cyclin-like"/>
    <property type="match status" value="1"/>
</dbReference>
<reference evidence="4" key="1">
    <citation type="journal article" date="2006" name="PLoS Biol.">
        <title>Macronuclear genome sequence of the ciliate Tetrahymena thermophila, a model eukaryote.</title>
        <authorList>
            <person name="Eisen J.A."/>
            <person name="Coyne R.S."/>
            <person name="Wu M."/>
            <person name="Wu D."/>
            <person name="Thiagarajan M."/>
            <person name="Wortman J.R."/>
            <person name="Badger J.H."/>
            <person name="Ren Q."/>
            <person name="Amedeo P."/>
            <person name="Jones K.M."/>
            <person name="Tallon L.J."/>
            <person name="Delcher A.L."/>
            <person name="Salzberg S.L."/>
            <person name="Silva J.C."/>
            <person name="Haas B.J."/>
            <person name="Majoros W.H."/>
            <person name="Farzad M."/>
            <person name="Carlton J.M."/>
            <person name="Smith R.K. Jr."/>
            <person name="Garg J."/>
            <person name="Pearlman R.E."/>
            <person name="Karrer K.M."/>
            <person name="Sun L."/>
            <person name="Manning G."/>
            <person name="Elde N.C."/>
            <person name="Turkewitz A.P."/>
            <person name="Asai D.J."/>
            <person name="Wilkes D.E."/>
            <person name="Wang Y."/>
            <person name="Cai H."/>
            <person name="Collins K."/>
            <person name="Stewart B.A."/>
            <person name="Lee S.R."/>
            <person name="Wilamowska K."/>
            <person name="Weinberg Z."/>
            <person name="Ruzzo W.L."/>
            <person name="Wloga D."/>
            <person name="Gaertig J."/>
            <person name="Frankel J."/>
            <person name="Tsao C.-C."/>
            <person name="Gorovsky M.A."/>
            <person name="Keeling P.J."/>
            <person name="Waller R.F."/>
            <person name="Patron N.J."/>
            <person name="Cherry J.M."/>
            <person name="Stover N.A."/>
            <person name="Krieger C.J."/>
            <person name="del Toro C."/>
            <person name="Ryder H.F."/>
            <person name="Williamson S.C."/>
            <person name="Barbeau R.A."/>
            <person name="Hamilton E.P."/>
            <person name="Orias E."/>
        </authorList>
    </citation>
    <scope>NUCLEOTIDE SEQUENCE [LARGE SCALE GENOMIC DNA]</scope>
    <source>
        <strain evidence="4">SB210</strain>
    </source>
</reference>
<dbReference type="GO" id="GO:0019901">
    <property type="term" value="F:protein kinase binding"/>
    <property type="evidence" value="ECO:0007669"/>
    <property type="project" value="UniProtKB-UniRule"/>
</dbReference>
<proteinExistence type="inferred from homology"/>
<dbReference type="HOGENOM" id="CLU_786402_0_0_1"/>
<evidence type="ECO:0000313" key="3">
    <source>
        <dbReference type="EMBL" id="EAS03399.2"/>
    </source>
</evidence>
<evidence type="ECO:0000256" key="1">
    <source>
        <dbReference type="ARBA" id="ARBA00023127"/>
    </source>
</evidence>
<dbReference type="CDD" id="cd20558">
    <property type="entry name" value="CYCLIN_ScPCL7-like"/>
    <property type="match status" value="1"/>
</dbReference>
<dbReference type="GeneID" id="7847064"/>
<organism evidence="3 4">
    <name type="scientific">Tetrahymena thermophila (strain SB210)</name>
    <dbReference type="NCBI Taxonomy" id="312017"/>
    <lineage>
        <taxon>Eukaryota</taxon>
        <taxon>Sar</taxon>
        <taxon>Alveolata</taxon>
        <taxon>Ciliophora</taxon>
        <taxon>Intramacronucleata</taxon>
        <taxon>Oligohymenophorea</taxon>
        <taxon>Hymenostomatida</taxon>
        <taxon>Tetrahymenina</taxon>
        <taxon>Tetrahymenidae</taxon>
        <taxon>Tetrahymena</taxon>
    </lineage>
</organism>
<dbReference type="KEGG" id="tet:TTHERM_00732460"/>
<dbReference type="OrthoDB" id="337735at2759"/>
<dbReference type="InterPro" id="IPR036915">
    <property type="entry name" value="Cyclin-like_sf"/>
</dbReference>
<dbReference type="RefSeq" id="XP_001023644.2">
    <property type="nucleotide sequence ID" value="XM_001023644.3"/>
</dbReference>
<dbReference type="InParanoid" id="Q245G5"/>
<name>Q245G5_TETTS</name>
<dbReference type="InterPro" id="IPR012389">
    <property type="entry name" value="Cyclin_P/U"/>
</dbReference>
<sequence>MSMDQFYDRRIIYQNESITYEEAYVLNGTRVVSTEDIIEIIANVLTEIIEQTDKQTIQYVTNFHGKNVPSISIKEYLARIARCSHCSQECFIFALIYVDRITERHQNFIINSYNIHRLLITSIMLATKFFDDRYYNNEYYAKVGGIGNQEINLLERDFLQLINFRLYIAPILFFRYRERLLESYNFEPMQN</sequence>
<dbReference type="Pfam" id="PF08613">
    <property type="entry name" value="Cyclin"/>
    <property type="match status" value="1"/>
</dbReference>
<keyword evidence="4" id="KW-1185">Reference proteome</keyword>
<protein>
    <recommendedName>
        <fullName evidence="2">Cyclin</fullName>
    </recommendedName>
</protein>
<dbReference type="EMBL" id="GG662485">
    <property type="protein sequence ID" value="EAS03399.2"/>
    <property type="molecule type" value="Genomic_DNA"/>
</dbReference>
<dbReference type="PIRSF" id="PIRSF027110">
    <property type="entry name" value="PREG"/>
    <property type="match status" value="1"/>
</dbReference>
<dbReference type="STRING" id="312017.Q245G5"/>
<evidence type="ECO:0000313" key="4">
    <source>
        <dbReference type="Proteomes" id="UP000009168"/>
    </source>
</evidence>
<dbReference type="InterPro" id="IPR013922">
    <property type="entry name" value="Cyclin_PHO80-like"/>
</dbReference>
<dbReference type="Proteomes" id="UP000009168">
    <property type="component" value="Unassembled WGS sequence"/>
</dbReference>
<accession>Q245G5</accession>
<dbReference type="eggNOG" id="KOG1674">
    <property type="taxonomic scope" value="Eukaryota"/>
</dbReference>
<dbReference type="SUPFAM" id="SSF47954">
    <property type="entry name" value="Cyclin-like"/>
    <property type="match status" value="1"/>
</dbReference>
<dbReference type="AlphaFoldDB" id="Q245G5"/>
<dbReference type="GO" id="GO:0051301">
    <property type="term" value="P:cell division"/>
    <property type="evidence" value="ECO:0007669"/>
    <property type="project" value="UniProtKB-UniRule"/>
</dbReference>
<comment type="similarity">
    <text evidence="2">Belongs to the cyclin family.</text>
</comment>
<gene>
    <name evidence="3" type="ORF">TTHERM_00732460</name>
</gene>
<dbReference type="PANTHER" id="PTHR15615:SF108">
    <property type="entry name" value="PROTEIN CNPPD1"/>
    <property type="match status" value="1"/>
</dbReference>
<dbReference type="PANTHER" id="PTHR15615">
    <property type="match status" value="1"/>
</dbReference>
<keyword evidence="1 2" id="KW-0195">Cyclin</keyword>
<evidence type="ECO:0000256" key="2">
    <source>
        <dbReference type="PIRNR" id="PIRNR027110"/>
    </source>
</evidence>